<gene>
    <name evidence="1" type="ORF">CC86DRAFT_375897</name>
</gene>
<accession>A0A6A6ZB05</accession>
<evidence type="ECO:0000313" key="1">
    <source>
        <dbReference type="EMBL" id="KAF2818291.1"/>
    </source>
</evidence>
<keyword evidence="2" id="KW-1185">Reference proteome</keyword>
<dbReference type="OrthoDB" id="3799540at2759"/>
<sequence>MRTVKAPSGYLQSEFISNSYQRPVQFIMSVYKANSRIVEHLVIISPYEANELLEDIRRCAKVTLHIFAPRIDASSAPLDKLELYNVGRAFLPEQVPRSLTI</sequence>
<organism evidence="1 2">
    <name type="scientific">Ophiobolus disseminans</name>
    <dbReference type="NCBI Taxonomy" id="1469910"/>
    <lineage>
        <taxon>Eukaryota</taxon>
        <taxon>Fungi</taxon>
        <taxon>Dikarya</taxon>
        <taxon>Ascomycota</taxon>
        <taxon>Pezizomycotina</taxon>
        <taxon>Dothideomycetes</taxon>
        <taxon>Pleosporomycetidae</taxon>
        <taxon>Pleosporales</taxon>
        <taxon>Pleosporineae</taxon>
        <taxon>Phaeosphaeriaceae</taxon>
        <taxon>Ophiobolus</taxon>
    </lineage>
</organism>
<reference evidence="1" key="1">
    <citation type="journal article" date="2020" name="Stud. Mycol.">
        <title>101 Dothideomycetes genomes: a test case for predicting lifestyles and emergence of pathogens.</title>
        <authorList>
            <person name="Haridas S."/>
            <person name="Albert R."/>
            <person name="Binder M."/>
            <person name="Bloem J."/>
            <person name="Labutti K."/>
            <person name="Salamov A."/>
            <person name="Andreopoulos B."/>
            <person name="Baker S."/>
            <person name="Barry K."/>
            <person name="Bills G."/>
            <person name="Bluhm B."/>
            <person name="Cannon C."/>
            <person name="Castanera R."/>
            <person name="Culley D."/>
            <person name="Daum C."/>
            <person name="Ezra D."/>
            <person name="Gonzalez J."/>
            <person name="Henrissat B."/>
            <person name="Kuo A."/>
            <person name="Liang C."/>
            <person name="Lipzen A."/>
            <person name="Lutzoni F."/>
            <person name="Magnuson J."/>
            <person name="Mondo S."/>
            <person name="Nolan M."/>
            <person name="Ohm R."/>
            <person name="Pangilinan J."/>
            <person name="Park H.-J."/>
            <person name="Ramirez L."/>
            <person name="Alfaro M."/>
            <person name="Sun H."/>
            <person name="Tritt A."/>
            <person name="Yoshinaga Y."/>
            <person name="Zwiers L.-H."/>
            <person name="Turgeon B."/>
            <person name="Goodwin S."/>
            <person name="Spatafora J."/>
            <person name="Crous P."/>
            <person name="Grigoriev I."/>
        </authorList>
    </citation>
    <scope>NUCLEOTIDE SEQUENCE</scope>
    <source>
        <strain evidence="1">CBS 113818</strain>
    </source>
</reference>
<name>A0A6A6ZB05_9PLEO</name>
<dbReference type="Proteomes" id="UP000799424">
    <property type="component" value="Unassembled WGS sequence"/>
</dbReference>
<evidence type="ECO:0000313" key="2">
    <source>
        <dbReference type="Proteomes" id="UP000799424"/>
    </source>
</evidence>
<dbReference type="EMBL" id="MU006254">
    <property type="protein sequence ID" value="KAF2818291.1"/>
    <property type="molecule type" value="Genomic_DNA"/>
</dbReference>
<protein>
    <submittedName>
        <fullName evidence="1">Uncharacterized protein</fullName>
    </submittedName>
</protein>
<proteinExistence type="predicted"/>
<dbReference type="AlphaFoldDB" id="A0A6A6ZB05"/>